<dbReference type="RefSeq" id="WP_191776605.1">
    <property type="nucleotide sequence ID" value="NZ_JACYFU010000003.1"/>
</dbReference>
<dbReference type="EMBL" id="JACYFU010000003">
    <property type="protein sequence ID" value="MBD8066542.1"/>
    <property type="molecule type" value="Genomic_DNA"/>
</dbReference>
<sequence>MTTSITVIGIYAGLCVSDLAAATDWYTRFMGRAPDDRPLPTMVQWRAGLQLWQKEGEMGPGVATVVVEDLSVERRRLQGAGITIGPESRGDFGAVAQVSDPDGNRIALAEPPAGFARS</sequence>
<evidence type="ECO:0000313" key="2">
    <source>
        <dbReference type="EMBL" id="MBD8066542.1"/>
    </source>
</evidence>
<dbReference type="Proteomes" id="UP000654108">
    <property type="component" value="Unassembled WGS sequence"/>
</dbReference>
<dbReference type="AlphaFoldDB" id="A0A927IU45"/>
<dbReference type="Gene3D" id="3.10.180.10">
    <property type="entry name" value="2,3-Dihydroxybiphenyl 1,2-Dioxygenase, domain 1"/>
    <property type="match status" value="1"/>
</dbReference>
<protein>
    <submittedName>
        <fullName evidence="2">VOC family protein</fullName>
    </submittedName>
</protein>
<reference evidence="2" key="1">
    <citation type="submission" date="2020-09" db="EMBL/GenBank/DDBJ databases">
        <title>Genome seq and assembly of Devosia sp.</title>
        <authorList>
            <person name="Chhetri G."/>
        </authorList>
    </citation>
    <scope>NUCLEOTIDE SEQUENCE</scope>
    <source>
        <strain evidence="2">PTR5</strain>
    </source>
</reference>
<dbReference type="InterPro" id="IPR029068">
    <property type="entry name" value="Glyas_Bleomycin-R_OHBP_Dase"/>
</dbReference>
<dbReference type="Pfam" id="PF00903">
    <property type="entry name" value="Glyoxalase"/>
    <property type="match status" value="1"/>
</dbReference>
<organism evidence="2 3">
    <name type="scientific">Devosia oryzisoli</name>
    <dbReference type="NCBI Taxonomy" id="2774138"/>
    <lineage>
        <taxon>Bacteria</taxon>
        <taxon>Pseudomonadati</taxon>
        <taxon>Pseudomonadota</taxon>
        <taxon>Alphaproteobacteria</taxon>
        <taxon>Hyphomicrobiales</taxon>
        <taxon>Devosiaceae</taxon>
        <taxon>Devosia</taxon>
    </lineage>
</organism>
<proteinExistence type="predicted"/>
<keyword evidence="3" id="KW-1185">Reference proteome</keyword>
<dbReference type="InterPro" id="IPR004360">
    <property type="entry name" value="Glyas_Fos-R_dOase_dom"/>
</dbReference>
<feature type="domain" description="VOC" evidence="1">
    <location>
        <begin position="7"/>
        <end position="111"/>
    </location>
</feature>
<dbReference type="InterPro" id="IPR037523">
    <property type="entry name" value="VOC_core"/>
</dbReference>
<gene>
    <name evidence="2" type="ORF">IC608_13785</name>
</gene>
<name>A0A927IU45_9HYPH</name>
<comment type="caution">
    <text evidence="2">The sequence shown here is derived from an EMBL/GenBank/DDBJ whole genome shotgun (WGS) entry which is preliminary data.</text>
</comment>
<accession>A0A927IU45</accession>
<dbReference type="SUPFAM" id="SSF54593">
    <property type="entry name" value="Glyoxalase/Bleomycin resistance protein/Dihydroxybiphenyl dioxygenase"/>
    <property type="match status" value="1"/>
</dbReference>
<dbReference type="PROSITE" id="PS51819">
    <property type="entry name" value="VOC"/>
    <property type="match status" value="1"/>
</dbReference>
<evidence type="ECO:0000259" key="1">
    <source>
        <dbReference type="PROSITE" id="PS51819"/>
    </source>
</evidence>
<evidence type="ECO:0000313" key="3">
    <source>
        <dbReference type="Proteomes" id="UP000654108"/>
    </source>
</evidence>